<feature type="domain" description="BioF2-like acetyltransferase" evidence="1">
    <location>
        <begin position="194"/>
        <end position="293"/>
    </location>
</feature>
<reference evidence="2" key="3">
    <citation type="journal article" date="1996" name="Gene">
        <title>Organization of the biosynthetic gene cluster for rapamycin in Streptomyces hygroscopicus: analysis of the enzymatic domains in the modular polyketide synthase.</title>
        <authorList>
            <person name="Aparicio J.F."/>
            <person name="Molnar I."/>
            <person name="Schwecke T."/>
            <person name="Koenig A."/>
            <person name="Haydock S.F."/>
            <person name="Khaw L.E."/>
            <person name="Staunton J."/>
            <person name="Leadlay P.F."/>
            <person name="Staunton J."/>
            <person name="Leadlay P.F."/>
        </authorList>
    </citation>
    <scope>NUCLEOTIDE SEQUENCE</scope>
    <source>
        <strain evidence="2">NRRL 5491</strain>
    </source>
</reference>
<dbReference type="EMBL" id="X86780">
    <property type="protein sequence ID" value="CAA60475.1"/>
    <property type="molecule type" value="Genomic_DNA"/>
</dbReference>
<dbReference type="Pfam" id="PF13480">
    <property type="entry name" value="Acetyltransf_6"/>
    <property type="match status" value="1"/>
</dbReference>
<dbReference type="InterPro" id="IPR038740">
    <property type="entry name" value="BioF2-like_GNAT_dom"/>
</dbReference>
<dbReference type="AlphaFoldDB" id="Q54311"/>
<evidence type="ECO:0000313" key="2">
    <source>
        <dbReference type="EMBL" id="CAA60475.1"/>
    </source>
</evidence>
<reference evidence="2" key="2">
    <citation type="journal article" date="1996" name="Gene">
        <title>Organisation of the biosynthetic gene cluster for rapamycin in Streptomyces hygroscopicus: analysis of genes flanking the polyketide synthase.</title>
        <authorList>
            <person name="Molnar I."/>
            <person name="Aparicio J.F."/>
            <person name="Haydock S.F."/>
            <person name="Khaw L.E."/>
            <person name="Schwecke T."/>
            <person name="Konig A."/>
            <person name="Staunton J."/>
            <person name="Leadlay P.F."/>
        </authorList>
    </citation>
    <scope>NUCLEOTIDE SEQUENCE</scope>
    <source>
        <strain evidence="2">NRRL 5491</strain>
    </source>
</reference>
<proteinExistence type="predicted"/>
<gene>
    <name evidence="2" type="primary">orfD</name>
</gene>
<organism evidence="2">
    <name type="scientific">Streptomyces hygroscopicus</name>
    <dbReference type="NCBI Taxonomy" id="1912"/>
    <lineage>
        <taxon>Bacteria</taxon>
        <taxon>Bacillati</taxon>
        <taxon>Actinomycetota</taxon>
        <taxon>Actinomycetes</taxon>
        <taxon>Kitasatosporales</taxon>
        <taxon>Streptomycetaceae</taxon>
        <taxon>Streptomyces</taxon>
        <taxon>Streptomyces violaceusniger group</taxon>
    </lineage>
</organism>
<dbReference type="Gene3D" id="3.40.630.30">
    <property type="match status" value="1"/>
</dbReference>
<name>Q54311_STRHY</name>
<sequence>MGGAMTATTDTFADAIGGLGDTEWDRLADGRFYSSALWLRQCAFLEPGSVSGGLHVETPGGGRAAIPVAAVTDEANPQLRWHDLLTARGLPAPEPGGLLIGQRRGYLAHLLTGEGTDRTEAAAAVLDAVRALRSPLHEDSKIARVAMYLTTEDVRALRAAGVRTAPVALSTDAWIGIPPGGYHAWLESLSAHRGRRIRSEVRKFERTGYEVEHRTLADCWQDVARLLARSLLRYGRTVDVAPIAESFREQGELAGSRAEVVLCSRAGEPPVGFCLYYRCGDTVYLRALGFDHDQLVSPAEYFNLTYYTQVRLPGVRWLHAGTETAEGKALRGATLRPLWLLDLSEDSPLAGYDEEIREHNRAMLDRLRDSSPAISDALEYELWKPYC</sequence>
<evidence type="ECO:0000259" key="1">
    <source>
        <dbReference type="Pfam" id="PF13480"/>
    </source>
</evidence>
<protein>
    <submittedName>
        <fullName evidence="2">OrfD protein</fullName>
    </submittedName>
</protein>
<dbReference type="PIR" id="T30241">
    <property type="entry name" value="T30241"/>
</dbReference>
<reference evidence="2" key="1">
    <citation type="journal article" date="1995" name="Proc. Natl. Acad. Sci. U.S.A.">
        <title>The biosynthetic gene cluster for the polyketide immunosuppressant rapamycin.</title>
        <authorList>
            <person name="Schwecke T."/>
            <person name="Aparicio J.F."/>
            <person name="Molnar I."/>
            <person name="Koenig A."/>
            <person name="Khaw L.E."/>
            <person name="Haydock S.F."/>
            <person name="Oliynyk M."/>
            <person name="Caffrey P."/>
            <person name="Cortes J."/>
            <person name="Lester J.B."/>
            <person name="Boehm G.A."/>
            <person name="Staunton J."/>
            <person name="Leadlay P.F."/>
        </authorList>
    </citation>
    <scope>NUCLEOTIDE SEQUENCE</scope>
    <source>
        <strain evidence="2">NRRL 5491</strain>
    </source>
</reference>
<dbReference type="SUPFAM" id="SSF55729">
    <property type="entry name" value="Acyl-CoA N-acyltransferases (Nat)"/>
    <property type="match status" value="1"/>
</dbReference>
<accession>Q54311</accession>
<dbReference type="InterPro" id="IPR016181">
    <property type="entry name" value="Acyl_CoA_acyltransferase"/>
</dbReference>